<keyword evidence="1" id="KW-0732">Signal</keyword>
<proteinExistence type="predicted"/>
<dbReference type="PANTHER" id="PTHR35936:SF17">
    <property type="entry name" value="ARGININE-BINDING EXTRACELLULAR PROTEIN ARTP"/>
    <property type="match status" value="1"/>
</dbReference>
<comment type="caution">
    <text evidence="4">The sequence shown here is derived from an EMBL/GenBank/DDBJ whole genome shotgun (WGS) entry which is preliminary data.</text>
</comment>
<keyword evidence="2" id="KW-0472">Membrane</keyword>
<keyword evidence="2" id="KW-0812">Transmembrane</keyword>
<sequence length="305" mass="33350">MEFLNSSRQKPAGPDHCIDLTPKLLRLKMLRISQILGRALVCAIAVGALATSSTAYAQDAGSWQSVKKAGVLRCGVATSPPYTMKDPKTDTYSGIFPDLCRQFGEKVLKVKVEYVDTTWDNIVAGLQSEKWDMSLSLNDTPERRKAISFSEPVVDYSVTFAYNKNNPKLPKSINSIADIDKPGTTVTVMSGTAQDKAISAVLKQATIMRLPGFDETRLALMSKRADLLADDNMTNLLLTRAHPDWAVAFKPNPLLAQQGICFGIRKDTPPADVAVLNQFIEQQKQSGAVTKLVDASVKETISTTR</sequence>
<evidence type="ECO:0000256" key="1">
    <source>
        <dbReference type="ARBA" id="ARBA00022729"/>
    </source>
</evidence>
<feature type="domain" description="Solute-binding protein family 3/N-terminal" evidence="3">
    <location>
        <begin position="71"/>
        <end position="300"/>
    </location>
</feature>
<organism evidence="4 5">
    <name type="scientific">Paraburkholderia azotifigens</name>
    <dbReference type="NCBI Taxonomy" id="2057004"/>
    <lineage>
        <taxon>Bacteria</taxon>
        <taxon>Pseudomonadati</taxon>
        <taxon>Pseudomonadota</taxon>
        <taxon>Betaproteobacteria</taxon>
        <taxon>Burkholderiales</taxon>
        <taxon>Burkholderiaceae</taxon>
        <taxon>Paraburkholderia</taxon>
    </lineage>
</organism>
<keyword evidence="2" id="KW-1133">Transmembrane helix</keyword>
<accession>A0ABU9QY79</accession>
<dbReference type="RefSeq" id="WP_342958695.1">
    <property type="nucleotide sequence ID" value="NZ_JAZHFZ010000004.1"/>
</dbReference>
<dbReference type="SMART" id="SM00062">
    <property type="entry name" value="PBPb"/>
    <property type="match status" value="1"/>
</dbReference>
<name>A0ABU9QY79_9BURK</name>
<evidence type="ECO:0000313" key="4">
    <source>
        <dbReference type="EMBL" id="MEM5339635.1"/>
    </source>
</evidence>
<evidence type="ECO:0000259" key="3">
    <source>
        <dbReference type="SMART" id="SM00062"/>
    </source>
</evidence>
<dbReference type="SUPFAM" id="SSF53850">
    <property type="entry name" value="Periplasmic binding protein-like II"/>
    <property type="match status" value="1"/>
</dbReference>
<gene>
    <name evidence="4" type="ORF">V4C56_08310</name>
</gene>
<dbReference type="Gene3D" id="3.40.190.10">
    <property type="entry name" value="Periplasmic binding protein-like II"/>
    <property type="match status" value="2"/>
</dbReference>
<evidence type="ECO:0000313" key="5">
    <source>
        <dbReference type="Proteomes" id="UP001481677"/>
    </source>
</evidence>
<dbReference type="PANTHER" id="PTHR35936">
    <property type="entry name" value="MEMBRANE-BOUND LYTIC MUREIN TRANSGLYCOSYLASE F"/>
    <property type="match status" value="1"/>
</dbReference>
<reference evidence="4 5" key="1">
    <citation type="submission" date="2024-01" db="EMBL/GenBank/DDBJ databases">
        <title>The diversity of rhizobia nodulating Mimosa spp. in eleven states of Brazil covering several biomes is determined by host plant, location, and edaphic factors.</title>
        <authorList>
            <person name="Rouws L."/>
            <person name="Barauna A."/>
            <person name="Beukes C."/>
            <person name="De Faria S.M."/>
            <person name="Gross E."/>
            <person name="Dos Reis Junior F.B."/>
            <person name="Simon M."/>
            <person name="Maluk M."/>
            <person name="Odee D.W."/>
            <person name="Kenicer G."/>
            <person name="Young J.P.W."/>
            <person name="Reis V.M."/>
            <person name="Zilli J."/>
            <person name="James E.K."/>
        </authorList>
    </citation>
    <scope>NUCLEOTIDE SEQUENCE [LARGE SCALE GENOMIC DNA]</scope>
    <source>
        <strain evidence="4 5">JPY530</strain>
    </source>
</reference>
<feature type="transmembrane region" description="Helical" evidence="2">
    <location>
        <begin position="35"/>
        <end position="57"/>
    </location>
</feature>
<dbReference type="Pfam" id="PF00497">
    <property type="entry name" value="SBP_bac_3"/>
    <property type="match status" value="1"/>
</dbReference>
<dbReference type="InterPro" id="IPR001638">
    <property type="entry name" value="Solute-binding_3/MltF_N"/>
</dbReference>
<dbReference type="Proteomes" id="UP001481677">
    <property type="component" value="Unassembled WGS sequence"/>
</dbReference>
<protein>
    <submittedName>
        <fullName evidence="4">Transporter substrate-binding domain-containing protein</fullName>
    </submittedName>
</protein>
<dbReference type="EMBL" id="JAZHGA010000004">
    <property type="protein sequence ID" value="MEM5339635.1"/>
    <property type="molecule type" value="Genomic_DNA"/>
</dbReference>
<keyword evidence="5" id="KW-1185">Reference proteome</keyword>
<evidence type="ECO:0000256" key="2">
    <source>
        <dbReference type="SAM" id="Phobius"/>
    </source>
</evidence>